<keyword evidence="4" id="KW-0206">Cytoskeleton</keyword>
<feature type="coiled-coil region" evidence="5">
    <location>
        <begin position="166"/>
        <end position="200"/>
    </location>
</feature>
<accession>A0A5S6QVT7</accession>
<protein>
    <submittedName>
        <fullName evidence="9">TPX2 domain-containing protein</fullName>
    </submittedName>
</protein>
<keyword evidence="5" id="KW-0175">Coiled coil</keyword>
<evidence type="ECO:0000259" key="7">
    <source>
        <dbReference type="Pfam" id="PF06886"/>
    </source>
</evidence>
<dbReference type="AlphaFoldDB" id="A0A5S6QVT7"/>
<evidence type="ECO:0000313" key="9">
    <source>
        <dbReference type="WBParaSite" id="TMUE_3000011213.1"/>
    </source>
</evidence>
<comment type="similarity">
    <text evidence="2">Belongs to the TPX2 family.</text>
</comment>
<comment type="subcellular location">
    <subcellularLocation>
        <location evidence="1">Cytoplasm</location>
        <location evidence="1">Cytoskeleton</location>
    </subcellularLocation>
</comment>
<feature type="compositionally biased region" description="Polar residues" evidence="6">
    <location>
        <begin position="27"/>
        <end position="40"/>
    </location>
</feature>
<keyword evidence="8" id="KW-1185">Reference proteome</keyword>
<dbReference type="STRING" id="70415.A0A5S6QVT7"/>
<evidence type="ECO:0000313" key="8">
    <source>
        <dbReference type="Proteomes" id="UP000046395"/>
    </source>
</evidence>
<evidence type="ECO:0000256" key="1">
    <source>
        <dbReference type="ARBA" id="ARBA00004245"/>
    </source>
</evidence>
<dbReference type="WBParaSite" id="TMUE_3000011213.1">
    <property type="protein sequence ID" value="TMUE_3000011213.1"/>
    <property type="gene ID" value="WBGene00292916"/>
</dbReference>
<proteinExistence type="inferred from homology"/>
<feature type="region of interest" description="Disordered" evidence="6">
    <location>
        <begin position="27"/>
        <end position="46"/>
    </location>
</feature>
<evidence type="ECO:0000256" key="2">
    <source>
        <dbReference type="ARBA" id="ARBA00005885"/>
    </source>
</evidence>
<sequence length="227" mass="26321">MDNILEWSNVYESKLCTPLQVQPFKSINSNEKSSTGNGDCSNPIGPPGLLTPFNVVTTSNVPHGELLNPEETEETKNDSSMFTGEKENNRKDMISFLSRVDMYKRNREARIKACRLAMERSAKRARMMHAKPAPKFPSPKWATRGVKRTTTPEPFHFTTAERAERRKEFERRLKEKQAQVEKMLAEKRKTQEELEAEEIRQLRKRTVIRARPILCKLPPRREAKNTH</sequence>
<dbReference type="Proteomes" id="UP000046395">
    <property type="component" value="Unassembled WGS sequence"/>
</dbReference>
<dbReference type="Pfam" id="PF06886">
    <property type="entry name" value="TPX2"/>
    <property type="match status" value="1"/>
</dbReference>
<reference evidence="9" key="1">
    <citation type="submission" date="2019-12" db="UniProtKB">
        <authorList>
            <consortium name="WormBaseParasite"/>
        </authorList>
    </citation>
    <scope>IDENTIFICATION</scope>
</reference>
<dbReference type="InterPro" id="IPR027329">
    <property type="entry name" value="TPX2_C"/>
</dbReference>
<name>A0A5S6QVT7_TRIMR</name>
<evidence type="ECO:0000256" key="6">
    <source>
        <dbReference type="SAM" id="MobiDB-lite"/>
    </source>
</evidence>
<feature type="domain" description="TPX2 C-terminal" evidence="7">
    <location>
        <begin position="155"/>
        <end position="213"/>
    </location>
</feature>
<evidence type="ECO:0000256" key="4">
    <source>
        <dbReference type="ARBA" id="ARBA00023212"/>
    </source>
</evidence>
<organism evidence="8 9">
    <name type="scientific">Trichuris muris</name>
    <name type="common">Mouse whipworm</name>
    <dbReference type="NCBI Taxonomy" id="70415"/>
    <lineage>
        <taxon>Eukaryota</taxon>
        <taxon>Metazoa</taxon>
        <taxon>Ecdysozoa</taxon>
        <taxon>Nematoda</taxon>
        <taxon>Enoplea</taxon>
        <taxon>Dorylaimia</taxon>
        <taxon>Trichinellida</taxon>
        <taxon>Trichuridae</taxon>
        <taxon>Trichuris</taxon>
    </lineage>
</organism>
<evidence type="ECO:0000256" key="5">
    <source>
        <dbReference type="SAM" id="Coils"/>
    </source>
</evidence>
<evidence type="ECO:0000256" key="3">
    <source>
        <dbReference type="ARBA" id="ARBA00022490"/>
    </source>
</evidence>
<feature type="region of interest" description="Disordered" evidence="6">
    <location>
        <begin position="61"/>
        <end position="85"/>
    </location>
</feature>
<keyword evidence="3" id="KW-0963">Cytoplasm</keyword>
<dbReference type="GO" id="GO:0005856">
    <property type="term" value="C:cytoskeleton"/>
    <property type="evidence" value="ECO:0007669"/>
    <property type="project" value="UniProtKB-SubCell"/>
</dbReference>